<gene>
    <name evidence="3" type="ORF">GOMPHAMPRED_004576</name>
</gene>
<dbReference type="PANTHER" id="PTHR11200:SF240">
    <property type="entry name" value="INOSITOL POLYPHOSPHATE 5-PHOSPHATASE C9G1.10C-RELATED"/>
    <property type="match status" value="1"/>
</dbReference>
<feature type="region of interest" description="Disordered" evidence="1">
    <location>
        <begin position="1"/>
        <end position="212"/>
    </location>
</feature>
<dbReference type="SMART" id="SM00128">
    <property type="entry name" value="IPPc"/>
    <property type="match status" value="1"/>
</dbReference>
<dbReference type="Pfam" id="PF22669">
    <property type="entry name" value="Exo_endo_phos2"/>
    <property type="match status" value="1"/>
</dbReference>
<name>A0A8H3FNZ9_9LECA</name>
<evidence type="ECO:0000259" key="2">
    <source>
        <dbReference type="SMART" id="SM00128"/>
    </source>
</evidence>
<dbReference type="SUPFAM" id="SSF56219">
    <property type="entry name" value="DNase I-like"/>
    <property type="match status" value="1"/>
</dbReference>
<comment type="caution">
    <text evidence="3">The sequence shown here is derived from an EMBL/GenBank/DDBJ whole genome shotgun (WGS) entry which is preliminary data.</text>
</comment>
<feature type="compositionally biased region" description="Polar residues" evidence="1">
    <location>
        <begin position="146"/>
        <end position="157"/>
    </location>
</feature>
<dbReference type="InterPro" id="IPR000300">
    <property type="entry name" value="IPPc"/>
</dbReference>
<dbReference type="EMBL" id="CAJPDQ010000028">
    <property type="protein sequence ID" value="CAF9928024.1"/>
    <property type="molecule type" value="Genomic_DNA"/>
</dbReference>
<feature type="compositionally biased region" description="Polar residues" evidence="1">
    <location>
        <begin position="284"/>
        <end position="295"/>
    </location>
</feature>
<feature type="compositionally biased region" description="Polar residues" evidence="1">
    <location>
        <begin position="62"/>
        <end position="86"/>
    </location>
</feature>
<reference evidence="3" key="1">
    <citation type="submission" date="2021-03" db="EMBL/GenBank/DDBJ databases">
        <authorList>
            <person name="Tagirdzhanova G."/>
        </authorList>
    </citation>
    <scope>NUCLEOTIDE SEQUENCE</scope>
</reference>
<dbReference type="SUPFAM" id="SSF50978">
    <property type="entry name" value="WD40 repeat-like"/>
    <property type="match status" value="1"/>
</dbReference>
<dbReference type="PANTHER" id="PTHR11200">
    <property type="entry name" value="INOSITOL 5-PHOSPHATASE"/>
    <property type="match status" value="1"/>
</dbReference>
<feature type="region of interest" description="Disordered" evidence="1">
    <location>
        <begin position="224"/>
        <end position="340"/>
    </location>
</feature>
<dbReference type="GO" id="GO:0046856">
    <property type="term" value="P:phosphatidylinositol dephosphorylation"/>
    <property type="evidence" value="ECO:0007669"/>
    <property type="project" value="InterPro"/>
</dbReference>
<dbReference type="FunFam" id="3.60.10.10:FF:000036">
    <property type="entry name" value="Inositol polyphosphate phosphatase, putative"/>
    <property type="match status" value="1"/>
</dbReference>
<dbReference type="Proteomes" id="UP000664169">
    <property type="component" value="Unassembled WGS sequence"/>
</dbReference>
<feature type="compositionally biased region" description="Basic and acidic residues" evidence="1">
    <location>
        <begin position="268"/>
        <end position="283"/>
    </location>
</feature>
<accession>A0A8H3FNZ9</accession>
<feature type="compositionally biased region" description="Polar residues" evidence="1">
    <location>
        <begin position="171"/>
        <end position="191"/>
    </location>
</feature>
<dbReference type="InterPro" id="IPR036322">
    <property type="entry name" value="WD40_repeat_dom_sf"/>
</dbReference>
<evidence type="ECO:0000256" key="1">
    <source>
        <dbReference type="SAM" id="MobiDB-lite"/>
    </source>
</evidence>
<dbReference type="GO" id="GO:0004439">
    <property type="term" value="F:phosphatidylinositol-4,5-bisphosphate 5-phosphatase activity"/>
    <property type="evidence" value="ECO:0007669"/>
    <property type="project" value="TreeGrafter"/>
</dbReference>
<keyword evidence="4" id="KW-1185">Reference proteome</keyword>
<feature type="region of interest" description="Disordered" evidence="1">
    <location>
        <begin position="386"/>
        <end position="412"/>
    </location>
</feature>
<dbReference type="InterPro" id="IPR046985">
    <property type="entry name" value="IP5"/>
</dbReference>
<proteinExistence type="predicted"/>
<protein>
    <recommendedName>
        <fullName evidence="2">Inositol polyphosphate-related phosphatase domain-containing protein</fullName>
    </recommendedName>
</protein>
<dbReference type="AlphaFoldDB" id="A0A8H3FNZ9"/>
<evidence type="ECO:0000313" key="3">
    <source>
        <dbReference type="EMBL" id="CAF9928024.1"/>
    </source>
</evidence>
<feature type="domain" description="Inositol polyphosphate-related phosphatase" evidence="2">
    <location>
        <begin position="775"/>
        <end position="1117"/>
    </location>
</feature>
<evidence type="ECO:0000313" key="4">
    <source>
        <dbReference type="Proteomes" id="UP000664169"/>
    </source>
</evidence>
<dbReference type="OrthoDB" id="2248459at2759"/>
<feature type="compositionally biased region" description="Basic and acidic residues" evidence="1">
    <location>
        <begin position="46"/>
        <end position="61"/>
    </location>
</feature>
<dbReference type="Gene3D" id="2.130.10.10">
    <property type="entry name" value="YVTN repeat-like/Quinoprotein amine dehydrogenase"/>
    <property type="match status" value="1"/>
</dbReference>
<dbReference type="InterPro" id="IPR036691">
    <property type="entry name" value="Endo/exonu/phosph_ase_sf"/>
</dbReference>
<dbReference type="Gene3D" id="3.60.10.10">
    <property type="entry name" value="Endonuclease/exonuclease/phosphatase"/>
    <property type="match status" value="1"/>
</dbReference>
<feature type="compositionally biased region" description="Polar residues" evidence="1">
    <location>
        <begin position="224"/>
        <end position="238"/>
    </location>
</feature>
<dbReference type="InterPro" id="IPR015943">
    <property type="entry name" value="WD40/YVTN_repeat-like_dom_sf"/>
</dbReference>
<organism evidence="3 4">
    <name type="scientific">Gomphillus americanus</name>
    <dbReference type="NCBI Taxonomy" id="1940652"/>
    <lineage>
        <taxon>Eukaryota</taxon>
        <taxon>Fungi</taxon>
        <taxon>Dikarya</taxon>
        <taxon>Ascomycota</taxon>
        <taxon>Pezizomycotina</taxon>
        <taxon>Lecanoromycetes</taxon>
        <taxon>OSLEUM clade</taxon>
        <taxon>Ostropomycetidae</taxon>
        <taxon>Ostropales</taxon>
        <taxon>Graphidaceae</taxon>
        <taxon>Gomphilloideae</taxon>
        <taxon>Gomphillus</taxon>
    </lineage>
</organism>
<sequence>MVSSTGDKTDESSLKPVSSLRAHFEDVLSQTRTRPPPKVAKPAHLNPEKPERVRESLDLPKKTTTGDGYGQSSSNTSHPPQINVSTKPVFRNIPDDPAAKLAHTSTATWSPPRSPPLLAIQSPAATAKTIPAPSISRGGSEVVATRPQNHQKQSVQPISLAPLSQRDLTVVSENPSTTQNLSRKPSPTGLSTLPPHINRASKPGTPTASTFNLGQSLNVSEVSNKISPFSTPPSSNESPIYDSDSDKTRLHHKTDNVGGYFPPPPVHHVVETKRDSTMERRQDTALSKTQQTGTSKSDHPSNRPILPVRMEKEGQPLQSVPRRSASPNVPTPPPRPMPTSKTYSALPAHNKIAKIPTDLLPPPPKRNLIPSISAADSKEHLPYKALSADSSTSATPALPIRNRSEEVKSTSYDNVASHPLTAEVALVEAPDNSQPNRRPPKTKCEASRIWTQYDARSMDLYGTCVCTGGIAFRAWNIANSRMIMNFAPELKEHRITAFVFKPSSDPEEEGLCVWLGNNAGEIREIDLKRQLILEVKPDAHGRREVVKIFRHQNSIWSLDDEGKLLIWSAGKNGSPSLKLTPTLFRLARGHTCSIVIKDYLWIAWSRHIHVYNPMAGEKGLHVISQPLSQPSAAEITCCATISNQFDKVYFGHSDGKISVYSVDNFTCLSLVSASPYKINCLAGAGVYLWAGFNTGIINVYDTLTKPWTVRKEWQAHQKYPVSSIVVDLSSIWKFGHLQVASLGADNTVYFWDGLLEDDWIENEMQRYDIDFCKFQEITAAVMTWNAGASTPSSFRNDQKDANFFREAIRLDAAPDILVFGFQELVDLEDKKMTAKAIFKGSRKKDATEVDHGSYQYRAWRDYLTQVVEEFMPQTEAYTLLQTSSMVGLFSCVFVKSYLRSHVRNLKVAEIKRGLGGLHGNKGAIILRFILEDTSLCFVNCHLAAGQSQTSSRNADITAILEATAFPEEKNPETRINNYIGGGDGAMIMDHEICIINGDLNYRIDTMSRDTVVKAVKSLSLAKLLERDQLIVTKRRNPGMRLRTFQEEVITFAPTYKYDVGTDRFDTSEKARSPAWCDRILYRGFGRVKQIDYRRHELKLSDHRPVSALFMLRLKTVNPQQRAIIQKQAEAGLAEIKDVWAKEIKLSYFVNVLGIQEREARKMLA</sequence>